<dbReference type="Gene3D" id="3.40.1000.10">
    <property type="entry name" value="Mog1/PsbP, alpha/beta/alpha sandwich"/>
    <property type="match status" value="1"/>
</dbReference>
<dbReference type="PROSITE" id="PS51318">
    <property type="entry name" value="TAT"/>
    <property type="match status" value="1"/>
</dbReference>
<dbReference type="EMBL" id="LQOJ01000018">
    <property type="protein sequence ID" value="ORV07699.1"/>
    <property type="molecule type" value="Genomic_DNA"/>
</dbReference>
<feature type="chain" id="PRO_5043624186" evidence="3">
    <location>
        <begin position="36"/>
        <end position="349"/>
    </location>
</feature>
<protein>
    <submittedName>
        <fullName evidence="4">Uncharacterized protein</fullName>
    </submittedName>
</protein>
<feature type="compositionally biased region" description="Low complexity" evidence="2">
    <location>
        <begin position="282"/>
        <end position="338"/>
    </location>
</feature>
<keyword evidence="1 3" id="KW-0732">Signal</keyword>
<dbReference type="OrthoDB" id="4752473at2"/>
<dbReference type="InterPro" id="IPR019674">
    <property type="entry name" value="Lipoprotein_LpqN/LpqT-like"/>
</dbReference>
<dbReference type="Proteomes" id="UP000193484">
    <property type="component" value="Unassembled WGS sequence"/>
</dbReference>
<dbReference type="Pfam" id="PF10738">
    <property type="entry name" value="Lpp-LpqN"/>
    <property type="match status" value="1"/>
</dbReference>
<evidence type="ECO:0000256" key="2">
    <source>
        <dbReference type="SAM" id="MobiDB-lite"/>
    </source>
</evidence>
<sequence length="349" mass="34779">MRNDNTRRWRVLGGLAAGVAGALSLASLGSTTASADPITPEPAPVTVTQTVTVAPGATAAPGAPAAQPVGTPATPGTPGLPGQPMIAAPVQPVAPALQPATSGTIAEYLASHGVKMEPQRAADFKALSITLPMPAGWSQVPDPNVPDAFAVLADRTGGDGLYTSNAQLTVYKLVGDFDPNEAITHGFIDAQQLPSWQTTDASLAPVGTFPSSRVEGTFRENDNVVNTSRRHVIATSGSDRYLVSLSVNTAVNQVVASATATDAIINGFQVIDPAAVPTAPLQLPGQPTAPGAAPAPGTLPGQPGAATVPGATAPGVTTPGITTPGAAATAPIGTAPVPQLVPVAQTPAR</sequence>
<keyword evidence="5" id="KW-1185">Reference proteome</keyword>
<gene>
    <name evidence="4" type="ORF">AWC04_03110</name>
</gene>
<name>A0A1X1RJL7_MYCFA</name>
<dbReference type="InterPro" id="IPR006311">
    <property type="entry name" value="TAT_signal"/>
</dbReference>
<evidence type="ECO:0000313" key="5">
    <source>
        <dbReference type="Proteomes" id="UP000193484"/>
    </source>
</evidence>
<feature type="region of interest" description="Disordered" evidence="2">
    <location>
        <begin position="281"/>
        <end position="349"/>
    </location>
</feature>
<reference evidence="4 5" key="1">
    <citation type="submission" date="2016-01" db="EMBL/GenBank/DDBJ databases">
        <title>The new phylogeny of the genus Mycobacterium.</title>
        <authorList>
            <person name="Tarcisio F."/>
            <person name="Conor M."/>
            <person name="Antonella G."/>
            <person name="Elisabetta G."/>
            <person name="Giulia F.S."/>
            <person name="Sara T."/>
            <person name="Anna F."/>
            <person name="Clotilde B."/>
            <person name="Roberto B."/>
            <person name="Veronica D.S."/>
            <person name="Fabio R."/>
            <person name="Monica P."/>
            <person name="Olivier J."/>
            <person name="Enrico T."/>
            <person name="Nicola S."/>
        </authorList>
    </citation>
    <scope>NUCLEOTIDE SEQUENCE [LARGE SCALE GENOMIC DNA]</scope>
    <source>
        <strain evidence="4 5">DSM 44179</strain>
    </source>
</reference>
<evidence type="ECO:0000256" key="1">
    <source>
        <dbReference type="ARBA" id="ARBA00022729"/>
    </source>
</evidence>
<feature type="signal peptide" evidence="3">
    <location>
        <begin position="1"/>
        <end position="35"/>
    </location>
</feature>
<dbReference type="RefSeq" id="WP_085092983.1">
    <property type="nucleotide sequence ID" value="NZ_AP022603.1"/>
</dbReference>
<evidence type="ECO:0000256" key="3">
    <source>
        <dbReference type="SAM" id="SignalP"/>
    </source>
</evidence>
<dbReference type="AlphaFoldDB" id="A0A1X1RJL7"/>
<evidence type="ECO:0000313" key="4">
    <source>
        <dbReference type="EMBL" id="ORV07699.1"/>
    </source>
</evidence>
<proteinExistence type="predicted"/>
<feature type="region of interest" description="Disordered" evidence="2">
    <location>
        <begin position="58"/>
        <end position="84"/>
    </location>
</feature>
<comment type="caution">
    <text evidence="4">The sequence shown here is derived from an EMBL/GenBank/DDBJ whole genome shotgun (WGS) entry which is preliminary data.</text>
</comment>
<organism evidence="4 5">
    <name type="scientific">Mycolicibacterium fallax</name>
    <name type="common">Mycobacterium fallax</name>
    <dbReference type="NCBI Taxonomy" id="1793"/>
    <lineage>
        <taxon>Bacteria</taxon>
        <taxon>Bacillati</taxon>
        <taxon>Actinomycetota</taxon>
        <taxon>Actinomycetes</taxon>
        <taxon>Mycobacteriales</taxon>
        <taxon>Mycobacteriaceae</taxon>
        <taxon>Mycolicibacterium</taxon>
    </lineage>
</organism>
<dbReference type="STRING" id="1793.AWC04_03110"/>
<accession>A0A1X1RJL7</accession>